<gene>
    <name evidence="1" type="ORF">NC653_024598</name>
</gene>
<organism evidence="1 2">
    <name type="scientific">Populus alba x Populus x berolinensis</name>
    <dbReference type="NCBI Taxonomy" id="444605"/>
    <lineage>
        <taxon>Eukaryota</taxon>
        <taxon>Viridiplantae</taxon>
        <taxon>Streptophyta</taxon>
        <taxon>Embryophyta</taxon>
        <taxon>Tracheophyta</taxon>
        <taxon>Spermatophyta</taxon>
        <taxon>Magnoliopsida</taxon>
        <taxon>eudicotyledons</taxon>
        <taxon>Gunneridae</taxon>
        <taxon>Pentapetalae</taxon>
        <taxon>rosids</taxon>
        <taxon>fabids</taxon>
        <taxon>Malpighiales</taxon>
        <taxon>Salicaceae</taxon>
        <taxon>Saliceae</taxon>
        <taxon>Populus</taxon>
    </lineage>
</organism>
<sequence length="73" mass="8905">MVRLPCQRKFYNYSSQRVNDKRWIPNSTMEEYCWQAWQNAGENPPNSINLLKNEFRVWIHRVPQVYCNELVNT</sequence>
<comment type="caution">
    <text evidence="1">The sequence shown here is derived from an EMBL/GenBank/DDBJ whole genome shotgun (WGS) entry which is preliminary data.</text>
</comment>
<name>A0AAD6MBJ2_9ROSI</name>
<dbReference type="EMBL" id="JAQIZT010000010">
    <property type="protein sequence ID" value="KAJ6981242.1"/>
    <property type="molecule type" value="Genomic_DNA"/>
</dbReference>
<proteinExistence type="predicted"/>
<accession>A0AAD6MBJ2</accession>
<protein>
    <submittedName>
        <fullName evidence="1">Uncharacterized protein</fullName>
    </submittedName>
</protein>
<reference evidence="1" key="1">
    <citation type="journal article" date="2023" name="Mol. Ecol. Resour.">
        <title>Chromosome-level genome assembly of a triploid poplar Populus alba 'Berolinensis'.</title>
        <authorList>
            <person name="Chen S."/>
            <person name="Yu Y."/>
            <person name="Wang X."/>
            <person name="Wang S."/>
            <person name="Zhang T."/>
            <person name="Zhou Y."/>
            <person name="He R."/>
            <person name="Meng N."/>
            <person name="Wang Y."/>
            <person name="Liu W."/>
            <person name="Liu Z."/>
            <person name="Liu J."/>
            <person name="Guo Q."/>
            <person name="Huang H."/>
            <person name="Sederoff R.R."/>
            <person name="Wang G."/>
            <person name="Qu G."/>
            <person name="Chen S."/>
        </authorList>
    </citation>
    <scope>NUCLEOTIDE SEQUENCE</scope>
    <source>
        <strain evidence="1">SC-2020</strain>
    </source>
</reference>
<keyword evidence="2" id="KW-1185">Reference proteome</keyword>
<dbReference type="AlphaFoldDB" id="A0AAD6MBJ2"/>
<evidence type="ECO:0000313" key="2">
    <source>
        <dbReference type="Proteomes" id="UP001164929"/>
    </source>
</evidence>
<dbReference type="Proteomes" id="UP001164929">
    <property type="component" value="Chromosome 10"/>
</dbReference>
<evidence type="ECO:0000313" key="1">
    <source>
        <dbReference type="EMBL" id="KAJ6981242.1"/>
    </source>
</evidence>